<dbReference type="RefSeq" id="WP_259961194.1">
    <property type="nucleotide sequence ID" value="NZ_JAOAMV010000002.1"/>
</dbReference>
<gene>
    <name evidence="1 3" type="primary">lptD</name>
    <name evidence="3" type="ORF">N0B51_05260</name>
</gene>
<dbReference type="Pfam" id="PF04453">
    <property type="entry name" value="LptD"/>
    <property type="match status" value="1"/>
</dbReference>
<comment type="similarity">
    <text evidence="1">Belongs to the LptD family.</text>
</comment>
<dbReference type="GO" id="GO:0015920">
    <property type="term" value="P:lipopolysaccharide transport"/>
    <property type="evidence" value="ECO:0007669"/>
    <property type="project" value="InterPro"/>
</dbReference>
<dbReference type="AlphaFoldDB" id="A0A9X2W1A6"/>
<dbReference type="GO" id="GO:0009279">
    <property type="term" value="C:cell outer membrane"/>
    <property type="evidence" value="ECO:0007669"/>
    <property type="project" value="UniProtKB-SubCell"/>
</dbReference>
<organism evidence="3 4">
    <name type="scientific">Tsuneonella litorea</name>
    <dbReference type="NCBI Taxonomy" id="2976475"/>
    <lineage>
        <taxon>Bacteria</taxon>
        <taxon>Pseudomonadati</taxon>
        <taxon>Pseudomonadota</taxon>
        <taxon>Alphaproteobacteria</taxon>
        <taxon>Sphingomonadales</taxon>
        <taxon>Erythrobacteraceae</taxon>
        <taxon>Tsuneonella</taxon>
    </lineage>
</organism>
<sequence precursor="true">MLPASIGMQQAPGRRLRASRRASAASLGALALALLALPAWAQEGPAPGMGTTDQPEGVPPDLATPMPPVDVSALPPAPTSDRQINFEADSVAYDSDADTVTATGDVVLRSEDRSVRADEVTWSRSNGQIVATGNVRFVDEDGNQLYTSRIELTDAFEAGAMEDLLLSLREGGRLAAANGKRLADGTIELTRAAYTGCEVVDREGCPREPSWRITADRVTYSPADKRVRFQGAYLEIFGARLIPLPGLAVRTDGRPVSGFLIPDIQYSRNNGLELSGSYYLNLAPNRDLTLSGYAFTGAPPMVSGQWRHLTDLGAYQVTGYMTYSRRLDPFGGEPTGDNRFRGYLFANGRFQFDPNWSLTFSARRTSDRTFLRRYDISRDDRLRSIAEIERIDADSYLAIAGYATQTLRLGVPQGQVPVALPLIDYRRRIDTGFLGGGKLELQANSLALFRSEGQDTQRAFLGAKWDLKRVTGWGQLLTLTGLLRGDVYHSDENGLTATASYRGNPGWETRGVALAAADLEWPLVGPAFGGTQVLTPRVQVVVTPPIRNLAVPNEDARAIDLEDSNLFALNRFPGYDRIEDGPRITYGLDWKLRRTDWRISTTIGQSVRLNNRATILPDGTGLSERVSDFVGRTQVRYKDFVKFTHRFRLDKDSLAVRRNEIDATVGSSRTYLEAGYLRLNRDVSPTIEDLRDREELRLAGRVAFARYWSLFGSGVFNLTDRSEDPTQASDGFDPIRTRIGVAYQDDCLELGATWRRDYLDQGDARRGNTFQFYFALRNLGFR</sequence>
<feature type="domain" description="LptD C-terminal" evidence="2">
    <location>
        <begin position="340"/>
        <end position="708"/>
    </location>
</feature>
<comment type="function">
    <text evidence="1">Involved in the assembly of lipopolysaccharide (LPS) at the surface of the outer membrane.</text>
</comment>
<evidence type="ECO:0000313" key="4">
    <source>
        <dbReference type="Proteomes" id="UP001142648"/>
    </source>
</evidence>
<comment type="caution">
    <text evidence="1">Lacks conserved residue(s) required for the propagation of feature annotation.</text>
</comment>
<evidence type="ECO:0000259" key="2">
    <source>
        <dbReference type="Pfam" id="PF04453"/>
    </source>
</evidence>
<dbReference type="PANTHER" id="PTHR30189:SF1">
    <property type="entry name" value="LPS-ASSEMBLY PROTEIN LPTD"/>
    <property type="match status" value="1"/>
</dbReference>
<dbReference type="HAMAP" id="MF_01411">
    <property type="entry name" value="LPS_assembly_LptD"/>
    <property type="match status" value="1"/>
</dbReference>
<feature type="chain" id="PRO_5041028937" description="LPS-assembly protein LptD" evidence="1">
    <location>
        <begin position="42"/>
        <end position="782"/>
    </location>
</feature>
<accession>A0A9X2W1A6</accession>
<evidence type="ECO:0000256" key="1">
    <source>
        <dbReference type="HAMAP-Rule" id="MF_01411"/>
    </source>
</evidence>
<proteinExistence type="inferred from homology"/>
<keyword evidence="4" id="KW-1185">Reference proteome</keyword>
<dbReference type="InterPro" id="IPR020889">
    <property type="entry name" value="LipoPS_assembly_LptD"/>
</dbReference>
<protein>
    <recommendedName>
        <fullName evidence="1">LPS-assembly protein LptD</fullName>
    </recommendedName>
</protein>
<keyword evidence="1" id="KW-0732">Signal</keyword>
<dbReference type="GO" id="GO:0043165">
    <property type="term" value="P:Gram-negative-bacterium-type cell outer membrane assembly"/>
    <property type="evidence" value="ECO:0007669"/>
    <property type="project" value="UniProtKB-UniRule"/>
</dbReference>
<feature type="signal peptide" evidence="1">
    <location>
        <begin position="1"/>
        <end position="41"/>
    </location>
</feature>
<comment type="subcellular location">
    <subcellularLocation>
        <location evidence="1">Cell outer membrane</location>
    </subcellularLocation>
</comment>
<dbReference type="Gene3D" id="2.60.450.10">
    <property type="entry name" value="Lipopolysaccharide (LPS) transport protein A like domain"/>
    <property type="match status" value="1"/>
</dbReference>
<dbReference type="InterPro" id="IPR007543">
    <property type="entry name" value="LptD_C"/>
</dbReference>
<dbReference type="Proteomes" id="UP001142648">
    <property type="component" value="Unassembled WGS sequence"/>
</dbReference>
<dbReference type="InterPro" id="IPR050218">
    <property type="entry name" value="LptD"/>
</dbReference>
<keyword evidence="1" id="KW-0998">Cell outer membrane</keyword>
<comment type="subunit">
    <text evidence="1">Component of the lipopolysaccharide transport and assembly complex.</text>
</comment>
<reference evidence="3" key="1">
    <citation type="submission" date="2022-09" db="EMBL/GenBank/DDBJ databases">
        <title>The genome sequence of Tsuneonella sp. YG55.</title>
        <authorList>
            <person name="Liu Y."/>
        </authorList>
    </citation>
    <scope>NUCLEOTIDE SEQUENCE</scope>
    <source>
        <strain evidence="3">YG55</strain>
    </source>
</reference>
<dbReference type="PANTHER" id="PTHR30189">
    <property type="entry name" value="LPS-ASSEMBLY PROTEIN"/>
    <property type="match status" value="1"/>
</dbReference>
<keyword evidence="1" id="KW-0472">Membrane</keyword>
<dbReference type="GO" id="GO:1990351">
    <property type="term" value="C:transporter complex"/>
    <property type="evidence" value="ECO:0007669"/>
    <property type="project" value="TreeGrafter"/>
</dbReference>
<comment type="caution">
    <text evidence="3">The sequence shown here is derived from an EMBL/GenBank/DDBJ whole genome shotgun (WGS) entry which is preliminary data.</text>
</comment>
<dbReference type="EMBL" id="JAOAMV010000002">
    <property type="protein sequence ID" value="MCT2558384.1"/>
    <property type="molecule type" value="Genomic_DNA"/>
</dbReference>
<name>A0A9X2W1A6_9SPHN</name>
<evidence type="ECO:0000313" key="3">
    <source>
        <dbReference type="EMBL" id="MCT2558384.1"/>
    </source>
</evidence>